<dbReference type="SUPFAM" id="SSF56935">
    <property type="entry name" value="Porins"/>
    <property type="match status" value="1"/>
</dbReference>
<evidence type="ECO:0000256" key="7">
    <source>
        <dbReference type="ARBA" id="ARBA00023077"/>
    </source>
</evidence>
<dbReference type="EMBL" id="DXHP01000002">
    <property type="protein sequence ID" value="HIW05712.1"/>
    <property type="molecule type" value="Genomic_DNA"/>
</dbReference>
<dbReference type="Pfam" id="PF07715">
    <property type="entry name" value="Plug"/>
    <property type="match status" value="1"/>
</dbReference>
<feature type="short sequence motif" description="TonB C-terminal box" evidence="11">
    <location>
        <begin position="729"/>
        <end position="746"/>
    </location>
</feature>
<feature type="compositionally biased region" description="Polar residues" evidence="13">
    <location>
        <begin position="30"/>
        <end position="40"/>
    </location>
</feature>
<feature type="chain" id="PRO_5039126644" evidence="14">
    <location>
        <begin position="25"/>
        <end position="746"/>
    </location>
</feature>
<evidence type="ECO:0000256" key="9">
    <source>
        <dbReference type="ARBA" id="ARBA00023237"/>
    </source>
</evidence>
<dbReference type="InterPro" id="IPR000531">
    <property type="entry name" value="Beta-barrel_TonB"/>
</dbReference>
<evidence type="ECO:0000256" key="8">
    <source>
        <dbReference type="ARBA" id="ARBA00023136"/>
    </source>
</evidence>
<evidence type="ECO:0000313" key="17">
    <source>
        <dbReference type="EMBL" id="HIW05712.1"/>
    </source>
</evidence>
<keyword evidence="17" id="KW-0675">Receptor</keyword>
<evidence type="ECO:0000256" key="5">
    <source>
        <dbReference type="ARBA" id="ARBA00022692"/>
    </source>
</evidence>
<evidence type="ECO:0000256" key="1">
    <source>
        <dbReference type="ARBA" id="ARBA00004571"/>
    </source>
</evidence>
<feature type="signal peptide" evidence="14">
    <location>
        <begin position="1"/>
        <end position="24"/>
    </location>
</feature>
<evidence type="ECO:0000259" key="15">
    <source>
        <dbReference type="Pfam" id="PF00593"/>
    </source>
</evidence>
<comment type="caution">
    <text evidence="17">The sequence shown here is derived from an EMBL/GenBank/DDBJ whole genome shotgun (WGS) entry which is preliminary data.</text>
</comment>
<evidence type="ECO:0000256" key="3">
    <source>
        <dbReference type="ARBA" id="ARBA00022448"/>
    </source>
</evidence>
<name>A0A9D1Q509_9GAMM</name>
<feature type="compositionally biased region" description="Basic and acidic residues" evidence="13">
    <location>
        <begin position="41"/>
        <end position="50"/>
    </location>
</feature>
<dbReference type="NCBIfam" id="TIGR01785">
    <property type="entry name" value="TonB-hemin"/>
    <property type="match status" value="1"/>
</dbReference>
<feature type="region of interest" description="Disordered" evidence="13">
    <location>
        <begin position="30"/>
        <end position="53"/>
    </location>
</feature>
<evidence type="ECO:0000256" key="6">
    <source>
        <dbReference type="ARBA" id="ARBA00022729"/>
    </source>
</evidence>
<dbReference type="InterPro" id="IPR012910">
    <property type="entry name" value="Plug_dom"/>
</dbReference>
<evidence type="ECO:0000256" key="2">
    <source>
        <dbReference type="ARBA" id="ARBA00009810"/>
    </source>
</evidence>
<keyword evidence="6 14" id="KW-0732">Signal</keyword>
<accession>A0A9D1Q509</accession>
<keyword evidence="5 10" id="KW-0812">Transmembrane</keyword>
<evidence type="ECO:0000256" key="10">
    <source>
        <dbReference type="PROSITE-ProRule" id="PRU01360"/>
    </source>
</evidence>
<keyword evidence="7 12" id="KW-0798">TonB box</keyword>
<dbReference type="InterPro" id="IPR011276">
    <property type="entry name" value="TonB_haem/Hb_rcpt"/>
</dbReference>
<keyword evidence="3 10" id="KW-0813">Transport</keyword>
<feature type="domain" description="TonB-dependent receptor-like beta-barrel" evidence="15">
    <location>
        <begin position="272"/>
        <end position="713"/>
    </location>
</feature>
<proteinExistence type="inferred from homology"/>
<comment type="subcellular location">
    <subcellularLocation>
        <location evidence="1 10">Cell outer membrane</location>
        <topology evidence="1 10">Multi-pass membrane protein</topology>
    </subcellularLocation>
</comment>
<reference evidence="17" key="1">
    <citation type="journal article" date="2021" name="PeerJ">
        <title>Extensive microbial diversity within the chicken gut microbiome revealed by metagenomics and culture.</title>
        <authorList>
            <person name="Gilroy R."/>
            <person name="Ravi A."/>
            <person name="Getino M."/>
            <person name="Pursley I."/>
            <person name="Horton D.L."/>
            <person name="Alikhan N.F."/>
            <person name="Baker D."/>
            <person name="Gharbi K."/>
            <person name="Hall N."/>
            <person name="Watson M."/>
            <person name="Adriaenssens E.M."/>
            <person name="Foster-Nyarko E."/>
            <person name="Jarju S."/>
            <person name="Secka A."/>
            <person name="Antonio M."/>
            <person name="Oren A."/>
            <person name="Chaudhuri R.R."/>
            <person name="La Ragione R."/>
            <person name="Hildebrand F."/>
            <person name="Pallen M.J."/>
        </authorList>
    </citation>
    <scope>NUCLEOTIDE SEQUENCE</scope>
    <source>
        <strain evidence="17">CHK160-9182</strain>
    </source>
</reference>
<evidence type="ECO:0000256" key="13">
    <source>
        <dbReference type="SAM" id="MobiDB-lite"/>
    </source>
</evidence>
<dbReference type="Pfam" id="PF00593">
    <property type="entry name" value="TonB_dep_Rec_b-barrel"/>
    <property type="match status" value="1"/>
</dbReference>
<protein>
    <submittedName>
        <fullName evidence="17">TonB-dependent receptor</fullName>
    </submittedName>
</protein>
<dbReference type="PROSITE" id="PS52016">
    <property type="entry name" value="TONB_DEPENDENT_REC_3"/>
    <property type="match status" value="1"/>
</dbReference>
<dbReference type="GO" id="GO:0015344">
    <property type="term" value="F:siderophore uptake transmembrane transporter activity"/>
    <property type="evidence" value="ECO:0007669"/>
    <property type="project" value="TreeGrafter"/>
</dbReference>
<dbReference type="GO" id="GO:0015232">
    <property type="term" value="F:heme transmembrane transporter activity"/>
    <property type="evidence" value="ECO:0007669"/>
    <property type="project" value="InterPro"/>
</dbReference>
<dbReference type="PANTHER" id="PTHR30069">
    <property type="entry name" value="TONB-DEPENDENT OUTER MEMBRANE RECEPTOR"/>
    <property type="match status" value="1"/>
</dbReference>
<dbReference type="Proteomes" id="UP000823934">
    <property type="component" value="Unassembled WGS sequence"/>
</dbReference>
<dbReference type="PROSITE" id="PS01156">
    <property type="entry name" value="TONB_DEPENDENT_REC_2"/>
    <property type="match status" value="1"/>
</dbReference>
<comment type="similarity">
    <text evidence="2 10 12">Belongs to the TonB-dependent receptor family.</text>
</comment>
<keyword evidence="8 10" id="KW-0472">Membrane</keyword>
<dbReference type="Gene3D" id="2.170.130.10">
    <property type="entry name" value="TonB-dependent receptor, plug domain"/>
    <property type="match status" value="1"/>
</dbReference>
<sequence>MRITPISLCLALLLGSTSSSFALAELNKNATTTDNSQESAASKERDKDAQTHAQRAYQLSPVIVESSFEDVYLQPVAETSVSAEQFQIHHNGNINQMLRDSAGTYTLEDPTNPGIAVNIRGLSGYGRVNTMIDGVPQTFRNAHGHAAYGGTRLYVQPELISGTDITRGAVSGADGSGSLMGAANFKTLEAEDVITDDKNWGVIGRVKAGSNGMDGSYMGGAAAKTKFLEGSASIVAAWAKSRQGIYKNGHGETDYKEGQGNSVSNPKNDPKGGLVKVELKPNDEHAIKIGYVNYQNTFSSNYRWNLKNKTFFLNYAYTPGNDWFDTRFNLYRNNTKMHYDAQGGGSYAERDVKAISKGGDISNTSRFNFADNWNGKVEYGFSFQEDQYDVTSPGANQPGTLKKESFFTDLTLSKGIFSATAGLRYDHWDLEGVRQARTQGTGGANPNQGGSFTGNACPSGPENCPAENVKRSGHKLNPKITVAVTPTDWMQLYTTYSHTYRPPTAQEAFWGLVPFGKNNGSGIFNNLDLKPETSKGFDLGVNLYKRHIFMPDDHAYMKINYYDYRVENFITNDMVDIDRAPGDDINYMPSAIWVNMPGKTKLSGFEIEAGYDAGIAYANLAYTQAKTKTPMGWSAGMNVQSDWLPKHYYTLDAGVRLFDQKLVLGGKMRYTSSSEYAQWDYQVGKQPSYKIFDLYGSYEINRNSQAFFTIENVTNRAYRVAQSGEGPGTDETGRGRTLNVGININF</sequence>
<evidence type="ECO:0000256" key="11">
    <source>
        <dbReference type="PROSITE-ProRule" id="PRU10144"/>
    </source>
</evidence>
<dbReference type="PANTHER" id="PTHR30069:SF41">
    <property type="entry name" value="HEME_HEMOPEXIN UTILIZATION PROTEIN C"/>
    <property type="match status" value="1"/>
</dbReference>
<feature type="domain" description="TonB-dependent receptor plug" evidence="16">
    <location>
        <begin position="74"/>
        <end position="181"/>
    </location>
</feature>
<evidence type="ECO:0000256" key="4">
    <source>
        <dbReference type="ARBA" id="ARBA00022452"/>
    </source>
</evidence>
<evidence type="ECO:0000313" key="18">
    <source>
        <dbReference type="Proteomes" id="UP000823934"/>
    </source>
</evidence>
<dbReference type="Gene3D" id="2.40.170.20">
    <property type="entry name" value="TonB-dependent receptor, beta-barrel domain"/>
    <property type="match status" value="1"/>
</dbReference>
<dbReference type="GO" id="GO:0044718">
    <property type="term" value="P:siderophore transmembrane transport"/>
    <property type="evidence" value="ECO:0007669"/>
    <property type="project" value="TreeGrafter"/>
</dbReference>
<organism evidence="17 18">
    <name type="scientific">Candidatus Ignatzschineria merdigallinarum</name>
    <dbReference type="NCBI Taxonomy" id="2838621"/>
    <lineage>
        <taxon>Bacteria</taxon>
        <taxon>Pseudomonadati</taxon>
        <taxon>Pseudomonadota</taxon>
        <taxon>Gammaproteobacteria</taxon>
        <taxon>Cardiobacteriales</taxon>
        <taxon>Ignatzschineriaceae</taxon>
        <taxon>Ignatzschineria</taxon>
    </lineage>
</organism>
<dbReference type="InterPro" id="IPR036942">
    <property type="entry name" value="Beta-barrel_TonB_sf"/>
</dbReference>
<dbReference type="InterPro" id="IPR010917">
    <property type="entry name" value="TonB_rcpt_CS"/>
</dbReference>
<feature type="region of interest" description="Disordered" evidence="13">
    <location>
        <begin position="249"/>
        <end position="271"/>
    </location>
</feature>
<keyword evidence="9 10" id="KW-0998">Cell outer membrane</keyword>
<gene>
    <name evidence="17" type="ORF">H9889_00045</name>
</gene>
<reference evidence="17" key="2">
    <citation type="submission" date="2021-04" db="EMBL/GenBank/DDBJ databases">
        <authorList>
            <person name="Gilroy R."/>
        </authorList>
    </citation>
    <scope>NUCLEOTIDE SEQUENCE</scope>
    <source>
        <strain evidence="17">CHK160-9182</strain>
    </source>
</reference>
<keyword evidence="4 10" id="KW-1134">Transmembrane beta strand</keyword>
<evidence type="ECO:0000256" key="12">
    <source>
        <dbReference type="RuleBase" id="RU003357"/>
    </source>
</evidence>
<dbReference type="InterPro" id="IPR037066">
    <property type="entry name" value="Plug_dom_sf"/>
</dbReference>
<evidence type="ECO:0000259" key="16">
    <source>
        <dbReference type="Pfam" id="PF07715"/>
    </source>
</evidence>
<dbReference type="GO" id="GO:0009279">
    <property type="term" value="C:cell outer membrane"/>
    <property type="evidence" value="ECO:0007669"/>
    <property type="project" value="UniProtKB-SubCell"/>
</dbReference>
<dbReference type="InterPro" id="IPR039426">
    <property type="entry name" value="TonB-dep_rcpt-like"/>
</dbReference>
<evidence type="ECO:0000256" key="14">
    <source>
        <dbReference type="SAM" id="SignalP"/>
    </source>
</evidence>
<dbReference type="AlphaFoldDB" id="A0A9D1Q509"/>